<organism evidence="2 3">
    <name type="scientific">Petrolisthes cinctipes</name>
    <name type="common">Flat porcelain crab</name>
    <dbReference type="NCBI Taxonomy" id="88211"/>
    <lineage>
        <taxon>Eukaryota</taxon>
        <taxon>Metazoa</taxon>
        <taxon>Ecdysozoa</taxon>
        <taxon>Arthropoda</taxon>
        <taxon>Crustacea</taxon>
        <taxon>Multicrustacea</taxon>
        <taxon>Malacostraca</taxon>
        <taxon>Eumalacostraca</taxon>
        <taxon>Eucarida</taxon>
        <taxon>Decapoda</taxon>
        <taxon>Pleocyemata</taxon>
        <taxon>Anomura</taxon>
        <taxon>Galatheoidea</taxon>
        <taxon>Porcellanidae</taxon>
        <taxon>Petrolisthes</taxon>
    </lineage>
</organism>
<sequence>MLKQALSRTQQGMKPSAVARPAGDGGAQRRQPQQEQKQKQQQAPPALQEQERQRGPSVPQEQVQEKLQGPPYLKNSDFPTTTTTTKNPTRDSKACDK</sequence>
<feature type="compositionally biased region" description="Polar residues" evidence="1">
    <location>
        <begin position="1"/>
        <end position="13"/>
    </location>
</feature>
<dbReference type="AlphaFoldDB" id="A0AAE1KRH5"/>
<gene>
    <name evidence="2" type="ORF">Pcinc_014310</name>
</gene>
<protein>
    <submittedName>
        <fullName evidence="2">Uncharacterized protein</fullName>
    </submittedName>
</protein>
<evidence type="ECO:0000256" key="1">
    <source>
        <dbReference type="SAM" id="MobiDB-lite"/>
    </source>
</evidence>
<evidence type="ECO:0000313" key="3">
    <source>
        <dbReference type="Proteomes" id="UP001286313"/>
    </source>
</evidence>
<feature type="region of interest" description="Disordered" evidence="1">
    <location>
        <begin position="1"/>
        <end position="97"/>
    </location>
</feature>
<proteinExistence type="predicted"/>
<keyword evidence="3" id="KW-1185">Reference proteome</keyword>
<accession>A0AAE1KRH5</accession>
<dbReference type="Proteomes" id="UP001286313">
    <property type="component" value="Unassembled WGS sequence"/>
</dbReference>
<reference evidence="2" key="1">
    <citation type="submission" date="2023-10" db="EMBL/GenBank/DDBJ databases">
        <title>Genome assemblies of two species of porcelain crab, Petrolisthes cinctipes and Petrolisthes manimaculis (Anomura: Porcellanidae).</title>
        <authorList>
            <person name="Angst P."/>
        </authorList>
    </citation>
    <scope>NUCLEOTIDE SEQUENCE</scope>
    <source>
        <strain evidence="2">PB745_01</strain>
        <tissue evidence="2">Gill</tissue>
    </source>
</reference>
<evidence type="ECO:0000313" key="2">
    <source>
        <dbReference type="EMBL" id="KAK3881228.1"/>
    </source>
</evidence>
<dbReference type="EMBL" id="JAWQEG010001243">
    <property type="protein sequence ID" value="KAK3881228.1"/>
    <property type="molecule type" value="Genomic_DNA"/>
</dbReference>
<name>A0AAE1KRH5_PETCI</name>
<comment type="caution">
    <text evidence="2">The sequence shown here is derived from an EMBL/GenBank/DDBJ whole genome shotgun (WGS) entry which is preliminary data.</text>
</comment>
<feature type="compositionally biased region" description="Basic and acidic residues" evidence="1">
    <location>
        <begin position="88"/>
        <end position="97"/>
    </location>
</feature>
<feature type="compositionally biased region" description="Low complexity" evidence="1">
    <location>
        <begin position="28"/>
        <end position="48"/>
    </location>
</feature>